<dbReference type="GO" id="GO:0045892">
    <property type="term" value="P:negative regulation of DNA-templated transcription"/>
    <property type="evidence" value="ECO:0007669"/>
    <property type="project" value="InterPro"/>
</dbReference>
<dbReference type="InterPro" id="IPR036390">
    <property type="entry name" value="WH_DNA-bd_sf"/>
</dbReference>
<gene>
    <name evidence="5" type="ORF">CCE28_11165</name>
</gene>
<sequence length="127" mass="15121">MHKNIPKISDSEYEIMKIIWKNHPIKSNDIIQQIDQGHNWSEKTIKTMINRLLKKEVISYKKDGKSYLYYPLVEESNYRKLENESFLKKVYNGSINVMFASFIKDMKLSDKDINELKMILEEGNDDE</sequence>
<evidence type="ECO:0000256" key="2">
    <source>
        <dbReference type="ARBA" id="ARBA00023015"/>
    </source>
</evidence>
<comment type="caution">
    <text evidence="5">The sequence shown here is derived from an EMBL/GenBank/DDBJ whole genome shotgun (WGS) entry which is preliminary data.</text>
</comment>
<evidence type="ECO:0000313" key="5">
    <source>
        <dbReference type="EMBL" id="PAB59071.1"/>
    </source>
</evidence>
<dbReference type="Proteomes" id="UP000216024">
    <property type="component" value="Unassembled WGS sequence"/>
</dbReference>
<keyword evidence="6" id="KW-1185">Reference proteome</keyword>
<dbReference type="SUPFAM" id="SSF46785">
    <property type="entry name" value="Winged helix' DNA-binding domain"/>
    <property type="match status" value="1"/>
</dbReference>
<evidence type="ECO:0000313" key="6">
    <source>
        <dbReference type="Proteomes" id="UP000216024"/>
    </source>
</evidence>
<evidence type="ECO:0000256" key="3">
    <source>
        <dbReference type="ARBA" id="ARBA00023125"/>
    </source>
</evidence>
<proteinExistence type="inferred from homology"/>
<accession>A0A267MHL8</accession>
<dbReference type="PIRSF" id="PIRSF019455">
    <property type="entry name" value="CopR_AtkY"/>
    <property type="match status" value="1"/>
</dbReference>
<organism evidence="5 6">
    <name type="scientific">Anaeromicrobium sediminis</name>
    <dbReference type="NCBI Taxonomy" id="1478221"/>
    <lineage>
        <taxon>Bacteria</taxon>
        <taxon>Bacillati</taxon>
        <taxon>Bacillota</taxon>
        <taxon>Clostridia</taxon>
        <taxon>Peptostreptococcales</taxon>
        <taxon>Thermotaleaceae</taxon>
        <taxon>Anaeromicrobium</taxon>
    </lineage>
</organism>
<comment type="similarity">
    <text evidence="1">Belongs to the BlaI transcriptional regulatory family.</text>
</comment>
<dbReference type="GO" id="GO:0003677">
    <property type="term" value="F:DNA binding"/>
    <property type="evidence" value="ECO:0007669"/>
    <property type="project" value="UniProtKB-KW"/>
</dbReference>
<reference evidence="5 6" key="1">
    <citation type="submission" date="2017-06" db="EMBL/GenBank/DDBJ databases">
        <title>Draft genome sequence of anaerobic fermentative bacterium Anaeromicrobium sediminis DY2726D isolated from West Pacific Ocean sediments.</title>
        <authorList>
            <person name="Zeng X."/>
        </authorList>
    </citation>
    <scope>NUCLEOTIDE SEQUENCE [LARGE SCALE GENOMIC DNA]</scope>
    <source>
        <strain evidence="5 6">DY2726D</strain>
    </source>
</reference>
<keyword evidence="4" id="KW-0804">Transcription</keyword>
<dbReference type="Gene3D" id="1.10.10.10">
    <property type="entry name" value="Winged helix-like DNA-binding domain superfamily/Winged helix DNA-binding domain"/>
    <property type="match status" value="1"/>
</dbReference>
<dbReference type="RefSeq" id="WP_095133801.1">
    <property type="nucleotide sequence ID" value="NZ_NIBG01000009.1"/>
</dbReference>
<keyword evidence="3" id="KW-0238">DNA-binding</keyword>
<dbReference type="InterPro" id="IPR036388">
    <property type="entry name" value="WH-like_DNA-bd_sf"/>
</dbReference>
<name>A0A267MHL8_9FIRM</name>
<dbReference type="OrthoDB" id="9795583at2"/>
<evidence type="ECO:0000256" key="4">
    <source>
        <dbReference type="ARBA" id="ARBA00023163"/>
    </source>
</evidence>
<dbReference type="EMBL" id="NIBG01000009">
    <property type="protein sequence ID" value="PAB59071.1"/>
    <property type="molecule type" value="Genomic_DNA"/>
</dbReference>
<dbReference type="AlphaFoldDB" id="A0A267MHL8"/>
<dbReference type="Gene3D" id="1.10.4040.10">
    <property type="entry name" value="Penicillinase repressor domain"/>
    <property type="match status" value="1"/>
</dbReference>
<dbReference type="InterPro" id="IPR005650">
    <property type="entry name" value="BlaI_family"/>
</dbReference>
<keyword evidence="2" id="KW-0805">Transcription regulation</keyword>
<protein>
    <submittedName>
        <fullName evidence="5">Transcriptional regulator</fullName>
    </submittedName>
</protein>
<dbReference type="Pfam" id="PF03965">
    <property type="entry name" value="Penicillinase_R"/>
    <property type="match status" value="1"/>
</dbReference>
<evidence type="ECO:0000256" key="1">
    <source>
        <dbReference type="ARBA" id="ARBA00011046"/>
    </source>
</evidence>